<evidence type="ECO:0000313" key="4">
    <source>
        <dbReference type="Proteomes" id="UP001529510"/>
    </source>
</evidence>
<feature type="region of interest" description="Disordered" evidence="2">
    <location>
        <begin position="1"/>
        <end position="116"/>
    </location>
</feature>
<organism evidence="3 4">
    <name type="scientific">Cirrhinus mrigala</name>
    <name type="common">Mrigala</name>
    <dbReference type="NCBI Taxonomy" id="683832"/>
    <lineage>
        <taxon>Eukaryota</taxon>
        <taxon>Metazoa</taxon>
        <taxon>Chordata</taxon>
        <taxon>Craniata</taxon>
        <taxon>Vertebrata</taxon>
        <taxon>Euteleostomi</taxon>
        <taxon>Actinopterygii</taxon>
        <taxon>Neopterygii</taxon>
        <taxon>Teleostei</taxon>
        <taxon>Ostariophysi</taxon>
        <taxon>Cypriniformes</taxon>
        <taxon>Cyprinidae</taxon>
        <taxon>Labeoninae</taxon>
        <taxon>Labeonini</taxon>
        <taxon>Cirrhinus</taxon>
    </lineage>
</organism>
<feature type="compositionally biased region" description="Pro residues" evidence="2">
    <location>
        <begin position="165"/>
        <end position="183"/>
    </location>
</feature>
<keyword evidence="4" id="KW-1185">Reference proteome</keyword>
<feature type="compositionally biased region" description="Basic and acidic residues" evidence="2">
    <location>
        <begin position="400"/>
        <end position="416"/>
    </location>
</feature>
<dbReference type="EMBL" id="JAMKFB020000010">
    <property type="protein sequence ID" value="KAL0182645.1"/>
    <property type="molecule type" value="Genomic_DNA"/>
</dbReference>
<evidence type="ECO:0000313" key="3">
    <source>
        <dbReference type="EMBL" id="KAL0182645.1"/>
    </source>
</evidence>
<reference evidence="3 4" key="1">
    <citation type="submission" date="2024-05" db="EMBL/GenBank/DDBJ databases">
        <title>Genome sequencing and assembly of Indian major carp, Cirrhinus mrigala (Hamilton, 1822).</title>
        <authorList>
            <person name="Mohindra V."/>
            <person name="Chowdhury L.M."/>
            <person name="Lal K."/>
            <person name="Jena J.K."/>
        </authorList>
    </citation>
    <scope>NUCLEOTIDE SEQUENCE [LARGE SCALE GENOMIC DNA]</scope>
    <source>
        <strain evidence="3">CM1030</strain>
        <tissue evidence="3">Blood</tissue>
    </source>
</reference>
<protein>
    <recommendedName>
        <fullName evidence="5">Autism susceptibility candidate 2</fullName>
    </recommendedName>
</protein>
<accession>A0ABD0Q996</accession>
<dbReference type="PANTHER" id="PTHR14429">
    <property type="entry name" value="FIBROSIN FAMILY MEMBER"/>
    <property type="match status" value="1"/>
</dbReference>
<keyword evidence="1" id="KW-0597">Phosphoprotein</keyword>
<sequence length="416" mass="47328">MFPFTSREPAEKRHQNHPSPIPVNPLTLMSHNRSSEPSRNHIPSSDSRDKDKPKDREREREHSDWKDSNTDEHKVKENHHSDKDTPIIHDGRVSEDKPANRVTASPYMRPAGIDRVNGGLTRDILEKKADITYEKKNSEVKVKEERKEEQDGPTERSPEQRSTPQAPPPPPPPPAALHPPSSMPVPMGMASMHPINTISSLERTRMVAPFMGISPIPGAERFPYPAFHWDPMRDPYRGLDIHRRDPLARDLLLRNDPLHRLAAPRLYEAERSYRDREPHDFNRDHPHGLTLEQRREQERAHLEERERLHLLREDYEQGRLHPMHHPALDGHLPHPGLMAPGLPSMHYPRVSPSSAMAAAAQNGILNKTPPTASLSAPPPLIPTLGARSTSPRRTTPLGTDIRDRPPSHTHKDIEAR</sequence>
<dbReference type="Proteomes" id="UP001529510">
    <property type="component" value="Unassembled WGS sequence"/>
</dbReference>
<comment type="caution">
    <text evidence="3">The sequence shown here is derived from an EMBL/GenBank/DDBJ whole genome shotgun (WGS) entry which is preliminary data.</text>
</comment>
<proteinExistence type="predicted"/>
<feature type="compositionally biased region" description="Basic and acidic residues" evidence="2">
    <location>
        <begin position="138"/>
        <end position="159"/>
    </location>
</feature>
<dbReference type="AlphaFoldDB" id="A0ABD0Q996"/>
<name>A0ABD0Q996_CIRMR</name>
<evidence type="ECO:0000256" key="1">
    <source>
        <dbReference type="ARBA" id="ARBA00022553"/>
    </source>
</evidence>
<evidence type="ECO:0008006" key="5">
    <source>
        <dbReference type="Google" id="ProtNLM"/>
    </source>
</evidence>
<feature type="compositionally biased region" description="Polar residues" evidence="2">
    <location>
        <begin position="386"/>
        <end position="397"/>
    </location>
</feature>
<feature type="region of interest" description="Disordered" evidence="2">
    <location>
        <begin position="138"/>
        <end position="190"/>
    </location>
</feature>
<feature type="compositionally biased region" description="Basic and acidic residues" evidence="2">
    <location>
        <begin position="46"/>
        <end position="99"/>
    </location>
</feature>
<evidence type="ECO:0000256" key="2">
    <source>
        <dbReference type="SAM" id="MobiDB-lite"/>
    </source>
</evidence>
<dbReference type="InterPro" id="IPR023246">
    <property type="entry name" value="AUTS2"/>
</dbReference>
<feature type="region of interest" description="Disordered" evidence="2">
    <location>
        <begin position="368"/>
        <end position="416"/>
    </location>
</feature>
<gene>
    <name evidence="3" type="ORF">M9458_022020</name>
</gene>
<dbReference type="PANTHER" id="PTHR14429:SF5">
    <property type="entry name" value="AUTISM SUSCEPTIBILITY GENE 2 PROTEIN"/>
    <property type="match status" value="1"/>
</dbReference>